<evidence type="ECO:0000313" key="2">
    <source>
        <dbReference type="EMBL" id="JAE06312.1"/>
    </source>
</evidence>
<sequence length="20" mass="2133">MKSALKYTYSSASQIGGVLE</sequence>
<accession>A0A0A9F1U6</accession>
<organism evidence="2">
    <name type="scientific">Arundo donax</name>
    <name type="common">Giant reed</name>
    <name type="synonym">Donax arundinaceus</name>
    <dbReference type="NCBI Taxonomy" id="35708"/>
    <lineage>
        <taxon>Eukaryota</taxon>
        <taxon>Viridiplantae</taxon>
        <taxon>Streptophyta</taxon>
        <taxon>Embryophyta</taxon>
        <taxon>Tracheophyta</taxon>
        <taxon>Spermatophyta</taxon>
        <taxon>Magnoliopsida</taxon>
        <taxon>Liliopsida</taxon>
        <taxon>Poales</taxon>
        <taxon>Poaceae</taxon>
        <taxon>PACMAD clade</taxon>
        <taxon>Arundinoideae</taxon>
        <taxon>Arundineae</taxon>
        <taxon>Arundo</taxon>
    </lineage>
</organism>
<reference evidence="2" key="2">
    <citation type="journal article" date="2015" name="Data Brief">
        <title>Shoot transcriptome of the giant reed, Arundo donax.</title>
        <authorList>
            <person name="Barrero R.A."/>
            <person name="Guerrero F.D."/>
            <person name="Moolhuijzen P."/>
            <person name="Goolsby J.A."/>
            <person name="Tidwell J."/>
            <person name="Bellgard S.E."/>
            <person name="Bellgard M.I."/>
        </authorList>
    </citation>
    <scope>NUCLEOTIDE SEQUENCE</scope>
    <source>
        <tissue evidence="2">Shoot tissue taken approximately 20 cm above the soil surface</tissue>
    </source>
</reference>
<feature type="region of interest" description="Disordered" evidence="1">
    <location>
        <begin position="1"/>
        <end position="20"/>
    </location>
</feature>
<reference evidence="2" key="1">
    <citation type="submission" date="2014-09" db="EMBL/GenBank/DDBJ databases">
        <authorList>
            <person name="Magalhaes I.L.F."/>
            <person name="Oliveira U."/>
            <person name="Santos F.R."/>
            <person name="Vidigal T.H.D.A."/>
            <person name="Brescovit A.D."/>
            <person name="Santos A.J."/>
        </authorList>
    </citation>
    <scope>NUCLEOTIDE SEQUENCE</scope>
    <source>
        <tissue evidence="2">Shoot tissue taken approximately 20 cm above the soil surface</tissue>
    </source>
</reference>
<proteinExistence type="predicted"/>
<protein>
    <submittedName>
        <fullName evidence="2">Uncharacterized protein</fullName>
    </submittedName>
</protein>
<name>A0A0A9F1U6_ARUDO</name>
<dbReference type="EMBL" id="GBRH01191584">
    <property type="protein sequence ID" value="JAE06312.1"/>
    <property type="molecule type" value="Transcribed_RNA"/>
</dbReference>
<evidence type="ECO:0000256" key="1">
    <source>
        <dbReference type="SAM" id="MobiDB-lite"/>
    </source>
</evidence>
<dbReference type="AlphaFoldDB" id="A0A0A9F1U6"/>